<comment type="caution">
    <text evidence="9">The sequence shown here is derived from an EMBL/GenBank/DDBJ whole genome shotgun (WGS) entry which is preliminary data.</text>
</comment>
<evidence type="ECO:0000256" key="4">
    <source>
        <dbReference type="ARBA" id="ARBA00022927"/>
    </source>
</evidence>
<dbReference type="GO" id="GO:0006896">
    <property type="term" value="P:Golgi to vacuole transport"/>
    <property type="evidence" value="ECO:0007669"/>
    <property type="project" value="TreeGrafter"/>
</dbReference>
<protein>
    <recommendedName>
        <fullName evidence="11">Vacuolar protein sorting-associated protein 52</fullName>
    </recommendedName>
</protein>
<evidence type="ECO:0000256" key="1">
    <source>
        <dbReference type="ARBA" id="ARBA00004601"/>
    </source>
</evidence>
<dbReference type="Pfam" id="PF04129">
    <property type="entry name" value="Vps52_CC"/>
    <property type="match status" value="1"/>
</dbReference>
<dbReference type="Proteomes" id="UP000241769">
    <property type="component" value="Unassembled WGS sequence"/>
</dbReference>
<dbReference type="STRING" id="1890364.A0A2P6NWV2"/>
<dbReference type="PANTHER" id="PTHR14190:SF7">
    <property type="entry name" value="VACUOLAR PROTEIN SORTING-ASSOCIATED PROTEIN 52 HOMOLOG"/>
    <property type="match status" value="1"/>
</dbReference>
<gene>
    <name evidence="9" type="ORF">PROFUN_03162</name>
</gene>
<dbReference type="GO" id="GO:0015031">
    <property type="term" value="P:protein transport"/>
    <property type="evidence" value="ECO:0007669"/>
    <property type="project" value="UniProtKB-KW"/>
</dbReference>
<dbReference type="GO" id="GO:0032456">
    <property type="term" value="P:endocytic recycling"/>
    <property type="evidence" value="ECO:0007669"/>
    <property type="project" value="TreeGrafter"/>
</dbReference>
<evidence type="ECO:0000256" key="3">
    <source>
        <dbReference type="ARBA" id="ARBA00022448"/>
    </source>
</evidence>
<dbReference type="GO" id="GO:0005829">
    <property type="term" value="C:cytosol"/>
    <property type="evidence" value="ECO:0007669"/>
    <property type="project" value="GOC"/>
</dbReference>
<evidence type="ECO:0000313" key="9">
    <source>
        <dbReference type="EMBL" id="PRP88445.1"/>
    </source>
</evidence>
<dbReference type="InterPro" id="IPR048361">
    <property type="entry name" value="Vps52_C"/>
</dbReference>
<dbReference type="GO" id="GO:0000938">
    <property type="term" value="C:GARP complex"/>
    <property type="evidence" value="ECO:0007669"/>
    <property type="project" value="TreeGrafter"/>
</dbReference>
<keyword evidence="5" id="KW-0333">Golgi apparatus</keyword>
<dbReference type="GO" id="GO:0019905">
    <property type="term" value="F:syntaxin binding"/>
    <property type="evidence" value="ECO:0007669"/>
    <property type="project" value="TreeGrafter"/>
</dbReference>
<keyword evidence="3" id="KW-0813">Transport</keyword>
<accession>A0A2P6NWV2</accession>
<dbReference type="OrthoDB" id="19482at2759"/>
<feature type="region of interest" description="Disordered" evidence="6">
    <location>
        <begin position="1"/>
        <end position="26"/>
    </location>
</feature>
<dbReference type="EMBL" id="MDYQ01000010">
    <property type="protein sequence ID" value="PRP88445.1"/>
    <property type="molecule type" value="Genomic_DNA"/>
</dbReference>
<name>A0A2P6NWV2_9EUKA</name>
<dbReference type="GO" id="GO:0042147">
    <property type="term" value="P:retrograde transport, endosome to Golgi"/>
    <property type="evidence" value="ECO:0007669"/>
    <property type="project" value="TreeGrafter"/>
</dbReference>
<dbReference type="InterPro" id="IPR048319">
    <property type="entry name" value="Vps52_CC"/>
</dbReference>
<evidence type="ECO:0000256" key="6">
    <source>
        <dbReference type="SAM" id="MobiDB-lite"/>
    </source>
</evidence>
<evidence type="ECO:0000259" key="7">
    <source>
        <dbReference type="Pfam" id="PF04129"/>
    </source>
</evidence>
<evidence type="ECO:0000259" key="8">
    <source>
        <dbReference type="Pfam" id="PF20655"/>
    </source>
</evidence>
<sequence>MSTTEDATPLVSPIASPSELLGSPHSPLINVLRSQRHAAGLSDQEEEQGVTTELNDRLVDMEGALSQLETPEEMFGTNSDVSEYCERTGAELKTEMDAYIQDFVSEADNMDKLSLQVKTCQQILDTMSNLLDGFRHDLGEVSRDIDVMQKASRSMKTSLKNRKILGDEMTIYIRHIAVDSHFIAQICDGDINESYQEALLTLKKKIQTAAILSTQPNTSKTASLEYMQAVLDKLKIKAIARIREFLLYRVFSLRKPKTNVQIIQQTILIKYKASSLFLIQYGPTFAEEVKAVYIETLSAILGYYIKNYQSSLLKLQYDVATKYDLIGVQENSFTQIRRKTFGVGNSGVFSTNLGDAKDRSSLLKNIANVPAIIPHIAMEGGNKYPYEAVFHSLNQMLTDTVSSEFLFDCEFFAGLDVNAITISIFDKIVANVQTEFETYLTNCYDILGIYIMMSVNHHNRKKMISRRINYLDNYLDKVDTLLANRFKLVFQMNIDSVKKTLATNLSASDNRPHYITRRYAELLSSMSSLVQNHPNPHVDMILSHLVILRNYMEALIAKLGLPLAKKDRTVFLISNYDLILDILQTEGEKEKDLADRDEYKSFKLMHSTEVRSFVEEELNSYYEPFISFVKKNEKEIISPQASAVERLGKDFSSSFRSVIDQISSDVMNYFSNFRTGTEILSQVLTQLALYYSRFEDIMKS</sequence>
<feature type="domain" description="Vps52 coiled-coil" evidence="7">
    <location>
        <begin position="102"/>
        <end position="278"/>
    </location>
</feature>
<feature type="domain" description="Vps52 C-terminal" evidence="8">
    <location>
        <begin position="295"/>
        <end position="590"/>
    </location>
</feature>
<keyword evidence="10" id="KW-1185">Reference proteome</keyword>
<organism evidence="9 10">
    <name type="scientific">Planoprotostelium fungivorum</name>
    <dbReference type="NCBI Taxonomy" id="1890364"/>
    <lineage>
        <taxon>Eukaryota</taxon>
        <taxon>Amoebozoa</taxon>
        <taxon>Evosea</taxon>
        <taxon>Variosea</taxon>
        <taxon>Cavosteliida</taxon>
        <taxon>Cavosteliaceae</taxon>
        <taxon>Planoprotostelium</taxon>
    </lineage>
</organism>
<dbReference type="AlphaFoldDB" id="A0A2P6NWV2"/>
<evidence type="ECO:0008006" key="11">
    <source>
        <dbReference type="Google" id="ProtNLM"/>
    </source>
</evidence>
<comment type="similarity">
    <text evidence="2">Belongs to the VPS52 family.</text>
</comment>
<dbReference type="InParanoid" id="A0A2P6NWV2"/>
<reference evidence="9 10" key="1">
    <citation type="journal article" date="2018" name="Genome Biol. Evol.">
        <title>Multiple Roots of Fruiting Body Formation in Amoebozoa.</title>
        <authorList>
            <person name="Hillmann F."/>
            <person name="Forbes G."/>
            <person name="Novohradska S."/>
            <person name="Ferling I."/>
            <person name="Riege K."/>
            <person name="Groth M."/>
            <person name="Westermann M."/>
            <person name="Marz M."/>
            <person name="Spaller T."/>
            <person name="Winckler T."/>
            <person name="Schaap P."/>
            <person name="Glockner G."/>
        </authorList>
    </citation>
    <scope>NUCLEOTIDE SEQUENCE [LARGE SCALE GENOMIC DNA]</scope>
    <source>
        <strain evidence="9 10">Jena</strain>
    </source>
</reference>
<keyword evidence="4" id="KW-0653">Protein transport</keyword>
<dbReference type="InterPro" id="IPR007258">
    <property type="entry name" value="Vps52"/>
</dbReference>
<evidence type="ECO:0000313" key="10">
    <source>
        <dbReference type="Proteomes" id="UP000241769"/>
    </source>
</evidence>
<dbReference type="FunCoup" id="A0A2P6NWV2">
    <property type="interactions" value="287"/>
</dbReference>
<proteinExistence type="inferred from homology"/>
<dbReference type="Pfam" id="PF20655">
    <property type="entry name" value="Vps52_C"/>
    <property type="match status" value="1"/>
</dbReference>
<evidence type="ECO:0000256" key="5">
    <source>
        <dbReference type="ARBA" id="ARBA00023034"/>
    </source>
</evidence>
<dbReference type="PANTHER" id="PTHR14190">
    <property type="entry name" value="SUPPRESSOR OF ACTIN MUTATIONS 2/VACUOLAR PROTEIN SORTING 52"/>
    <property type="match status" value="1"/>
</dbReference>
<comment type="subcellular location">
    <subcellularLocation>
        <location evidence="1">Golgi apparatus</location>
        <location evidence="1">trans-Golgi network</location>
    </subcellularLocation>
</comment>
<evidence type="ECO:0000256" key="2">
    <source>
        <dbReference type="ARBA" id="ARBA00008180"/>
    </source>
</evidence>